<organism evidence="2 3">
    <name type="scientific">Liparis tanakae</name>
    <name type="common">Tanaka's snailfish</name>
    <dbReference type="NCBI Taxonomy" id="230148"/>
    <lineage>
        <taxon>Eukaryota</taxon>
        <taxon>Metazoa</taxon>
        <taxon>Chordata</taxon>
        <taxon>Craniata</taxon>
        <taxon>Vertebrata</taxon>
        <taxon>Euteleostomi</taxon>
        <taxon>Actinopterygii</taxon>
        <taxon>Neopterygii</taxon>
        <taxon>Teleostei</taxon>
        <taxon>Neoteleostei</taxon>
        <taxon>Acanthomorphata</taxon>
        <taxon>Eupercaria</taxon>
        <taxon>Perciformes</taxon>
        <taxon>Cottioidei</taxon>
        <taxon>Cottales</taxon>
        <taxon>Liparidae</taxon>
        <taxon>Liparis</taxon>
    </lineage>
</organism>
<comment type="caution">
    <text evidence="2">The sequence shown here is derived from an EMBL/GenBank/DDBJ whole genome shotgun (WGS) entry which is preliminary data.</text>
</comment>
<dbReference type="Proteomes" id="UP000314294">
    <property type="component" value="Unassembled WGS sequence"/>
</dbReference>
<dbReference type="EMBL" id="SRLO01000386">
    <property type="protein sequence ID" value="TNN58206.1"/>
    <property type="molecule type" value="Genomic_DNA"/>
</dbReference>
<reference evidence="2 3" key="1">
    <citation type="submission" date="2019-03" db="EMBL/GenBank/DDBJ databases">
        <title>First draft genome of Liparis tanakae, snailfish: a comprehensive survey of snailfish specific genes.</title>
        <authorList>
            <person name="Kim W."/>
            <person name="Song I."/>
            <person name="Jeong J.-H."/>
            <person name="Kim D."/>
            <person name="Kim S."/>
            <person name="Ryu S."/>
            <person name="Song J.Y."/>
            <person name="Lee S.K."/>
        </authorList>
    </citation>
    <scope>NUCLEOTIDE SEQUENCE [LARGE SCALE GENOMIC DNA]</scope>
    <source>
        <tissue evidence="2">Muscle</tissue>
    </source>
</reference>
<feature type="transmembrane region" description="Helical" evidence="1">
    <location>
        <begin position="60"/>
        <end position="84"/>
    </location>
</feature>
<protein>
    <submittedName>
        <fullName evidence="2">Uncharacterized protein</fullName>
    </submittedName>
</protein>
<proteinExistence type="predicted"/>
<evidence type="ECO:0000256" key="1">
    <source>
        <dbReference type="SAM" id="Phobius"/>
    </source>
</evidence>
<keyword evidence="1" id="KW-1133">Transmembrane helix</keyword>
<keyword evidence="1" id="KW-0472">Membrane</keyword>
<dbReference type="AlphaFoldDB" id="A0A4Z2GXF1"/>
<keyword evidence="1" id="KW-0812">Transmembrane</keyword>
<keyword evidence="3" id="KW-1185">Reference proteome</keyword>
<evidence type="ECO:0000313" key="3">
    <source>
        <dbReference type="Proteomes" id="UP000314294"/>
    </source>
</evidence>
<sequence length="115" mass="13367">MSPLYANVERVLFTQSAASLRSIHQALGYAQVQSLAFYLTTREGVKRRKERERVGDKTRCIIIIIVVIIIIIILDIVVIVTMGIKREELMNQTERQKVVHMCFRHMCYFKPDVSQ</sequence>
<accession>A0A4Z2GXF1</accession>
<evidence type="ECO:0000313" key="2">
    <source>
        <dbReference type="EMBL" id="TNN58206.1"/>
    </source>
</evidence>
<gene>
    <name evidence="2" type="ORF">EYF80_031566</name>
</gene>
<name>A0A4Z2GXF1_9TELE</name>